<feature type="region of interest" description="Disordered" evidence="1">
    <location>
        <begin position="223"/>
        <end position="247"/>
    </location>
</feature>
<feature type="compositionally biased region" description="Low complexity" evidence="1">
    <location>
        <begin position="223"/>
        <end position="236"/>
    </location>
</feature>
<proteinExistence type="predicted"/>
<reference evidence="5" key="1">
    <citation type="journal article" date="2013" name="Genome Announc.">
        <title>Draft Genome Sequence of the Dimorphic Prosthecate Bacterium Brevundimonas abyssalis TAR-001T.</title>
        <authorList>
            <person name="Tsubouchi T."/>
            <person name="Nishi S."/>
            <person name="Usui K."/>
            <person name="Shimane Y."/>
            <person name="Takaki Y."/>
            <person name="Maruyama T."/>
            <person name="Hatada Y."/>
        </authorList>
    </citation>
    <scope>NUCLEOTIDE SEQUENCE [LARGE SCALE GENOMIC DNA]</scope>
    <source>
        <strain evidence="5">TAR-001</strain>
    </source>
</reference>
<dbReference type="PANTHER" id="PTHR30273:SF2">
    <property type="entry name" value="PROTEIN FECR"/>
    <property type="match status" value="1"/>
</dbReference>
<evidence type="ECO:0000256" key="1">
    <source>
        <dbReference type="SAM" id="MobiDB-lite"/>
    </source>
</evidence>
<dbReference type="SUPFAM" id="SSF51905">
    <property type="entry name" value="FAD/NAD(P)-binding domain"/>
    <property type="match status" value="1"/>
</dbReference>
<evidence type="ECO:0000313" key="4">
    <source>
        <dbReference type="EMBL" id="GAD58266.1"/>
    </source>
</evidence>
<accession>A0A8E0KHH1</accession>
<evidence type="ECO:0000256" key="2">
    <source>
        <dbReference type="SAM" id="Phobius"/>
    </source>
</evidence>
<dbReference type="AlphaFoldDB" id="A0A8E0KHH1"/>
<keyword evidence="2" id="KW-1133">Transmembrane helix</keyword>
<gene>
    <name evidence="4" type="ORF">MBEBAB_0516</name>
</gene>
<evidence type="ECO:0000313" key="5">
    <source>
        <dbReference type="Proteomes" id="UP000016569"/>
    </source>
</evidence>
<dbReference type="PIRSF" id="PIRSF018266">
    <property type="entry name" value="FecR"/>
    <property type="match status" value="1"/>
</dbReference>
<protein>
    <recommendedName>
        <fullName evidence="3">FecR protein domain-containing protein</fullName>
    </recommendedName>
</protein>
<feature type="transmembrane region" description="Helical" evidence="2">
    <location>
        <begin position="93"/>
        <end position="115"/>
    </location>
</feature>
<keyword evidence="2" id="KW-0812">Transmembrane</keyword>
<dbReference type="InterPro" id="IPR036188">
    <property type="entry name" value="FAD/NAD-bd_sf"/>
</dbReference>
<dbReference type="EMBL" id="BATC01000005">
    <property type="protein sequence ID" value="GAD58266.1"/>
    <property type="molecule type" value="Genomic_DNA"/>
</dbReference>
<dbReference type="Pfam" id="PF04773">
    <property type="entry name" value="FecR"/>
    <property type="match status" value="1"/>
</dbReference>
<dbReference type="Proteomes" id="UP000016569">
    <property type="component" value="Unassembled WGS sequence"/>
</dbReference>
<feature type="domain" description="FecR protein" evidence="3">
    <location>
        <begin position="123"/>
        <end position="213"/>
    </location>
</feature>
<dbReference type="InterPro" id="IPR012373">
    <property type="entry name" value="Ferrdict_sens_TM"/>
</dbReference>
<dbReference type="GO" id="GO:0016989">
    <property type="term" value="F:sigma factor antagonist activity"/>
    <property type="evidence" value="ECO:0007669"/>
    <property type="project" value="TreeGrafter"/>
</dbReference>
<dbReference type="PANTHER" id="PTHR30273">
    <property type="entry name" value="PERIPLASMIC SIGNAL SENSOR AND SIGMA FACTOR ACTIVATOR FECR-RELATED"/>
    <property type="match status" value="1"/>
</dbReference>
<keyword evidence="2" id="KW-0472">Membrane</keyword>
<evidence type="ECO:0000259" key="3">
    <source>
        <dbReference type="Pfam" id="PF04773"/>
    </source>
</evidence>
<keyword evidence="5" id="KW-1185">Reference proteome</keyword>
<organism evidence="4 5">
    <name type="scientific">Brevundimonas abyssalis TAR-001</name>
    <dbReference type="NCBI Taxonomy" id="1391729"/>
    <lineage>
        <taxon>Bacteria</taxon>
        <taxon>Pseudomonadati</taxon>
        <taxon>Pseudomonadota</taxon>
        <taxon>Alphaproteobacteria</taxon>
        <taxon>Caulobacterales</taxon>
        <taxon>Caulobacteraceae</taxon>
        <taxon>Brevundimonas</taxon>
    </lineage>
</organism>
<dbReference type="InterPro" id="IPR006860">
    <property type="entry name" value="FecR"/>
</dbReference>
<sequence length="355" mass="38061">MTSIDQRSADELRRLQEAAVWRVRLTEDGVGSSEAFETWRADAGNAAAFDEIDEPWRRMGEEGASPEAISARVGALQRARRSGRRRWRARSGIWKAVAAIGVIGLLLGAFVGWRWTDARPLVYETGMGERRVVQLADGSTVSLDSSSEVRVRYSADARQLSLERGQARFEVAHDTGRPFTVRAGDQIVVATGTAFNIDMLGPEVLVTLLDGRITVMNVPVDTAESAPRSGRASGSAIPAEQPSSASVNLTPGQQIVIRPATIAEVKPVSASRATAWETGQLVFEDEPLSAAAARVSRYSGRRIAVEGPAADLRISGVFKAGDAGGFVDIVSRYLPVSARSESSGEITLRTTPDGV</sequence>
<name>A0A8E0KHH1_9CAUL</name>
<comment type="caution">
    <text evidence="4">The sequence shown here is derived from an EMBL/GenBank/DDBJ whole genome shotgun (WGS) entry which is preliminary data.</text>
</comment>
<dbReference type="Gene3D" id="3.55.50.30">
    <property type="match status" value="1"/>
</dbReference>
<dbReference type="Gene3D" id="2.60.120.1440">
    <property type="match status" value="1"/>
</dbReference>